<sequence>MNTLTYFEQIINVELVKQFTTSDTLSQEFVASVLDGDRRYKRQKQSDLLFIADDIKSSQELTIGVRVHQGKLVTLLDKVISYLPVRHREDMALPEEKDTVYLLKYLYGCLMSGLSYLERKFRCHIDKEMGIPAGEVISLSRRAREELPLITGSPRMQQVPAALSEIVTKPLLQLSEVMNIQQPLLTWQRKHYLLRLLEQLKKFIAPEELPDQHVLTKELHALLQQINFNKRAYINYMISLLEEEADEQRNIRDKCTMIIMQQRRISRCISEKHVVYDISQPPVREQLLEWLGYELDCFESMLRLDVISNTDIRQCLN</sequence>
<organism evidence="1 2">
    <name type="scientific">Chitinophaga rhizophila</name>
    <dbReference type="NCBI Taxonomy" id="2866212"/>
    <lineage>
        <taxon>Bacteria</taxon>
        <taxon>Pseudomonadati</taxon>
        <taxon>Bacteroidota</taxon>
        <taxon>Chitinophagia</taxon>
        <taxon>Chitinophagales</taxon>
        <taxon>Chitinophagaceae</taxon>
        <taxon>Chitinophaga</taxon>
    </lineage>
</organism>
<dbReference type="EMBL" id="JAICCF010000001">
    <property type="protein sequence ID" value="MBW8683783.1"/>
    <property type="molecule type" value="Genomic_DNA"/>
</dbReference>
<keyword evidence="2" id="KW-1185">Reference proteome</keyword>
<name>A0ABS7G809_9BACT</name>
<evidence type="ECO:0000313" key="2">
    <source>
        <dbReference type="Proteomes" id="UP000812961"/>
    </source>
</evidence>
<evidence type="ECO:0000313" key="1">
    <source>
        <dbReference type="EMBL" id="MBW8683783.1"/>
    </source>
</evidence>
<dbReference type="RefSeq" id="WP_220248993.1">
    <property type="nucleotide sequence ID" value="NZ_JAICCF010000001.1"/>
</dbReference>
<proteinExistence type="predicted"/>
<dbReference type="Proteomes" id="UP000812961">
    <property type="component" value="Unassembled WGS sequence"/>
</dbReference>
<reference evidence="1 2" key="1">
    <citation type="submission" date="2021-08" db="EMBL/GenBank/DDBJ databases">
        <title>The genome sequence of Chitinophaga sp. B61.</title>
        <authorList>
            <person name="Zhang X."/>
        </authorList>
    </citation>
    <scope>NUCLEOTIDE SEQUENCE [LARGE SCALE GENOMIC DNA]</scope>
    <source>
        <strain evidence="1 2">B61</strain>
    </source>
</reference>
<protein>
    <submittedName>
        <fullName evidence="1">Uncharacterized protein</fullName>
    </submittedName>
</protein>
<gene>
    <name evidence="1" type="ORF">K1Y79_05510</name>
</gene>
<accession>A0ABS7G809</accession>
<comment type="caution">
    <text evidence="1">The sequence shown here is derived from an EMBL/GenBank/DDBJ whole genome shotgun (WGS) entry which is preliminary data.</text>
</comment>